<keyword evidence="7" id="KW-1185">Reference proteome</keyword>
<evidence type="ECO:0000256" key="2">
    <source>
        <dbReference type="ARBA" id="ARBA00023002"/>
    </source>
</evidence>
<evidence type="ECO:0000313" key="7">
    <source>
        <dbReference type="Proteomes" id="UP001165136"/>
    </source>
</evidence>
<comment type="similarity">
    <text evidence="1">Belongs to the aldehyde dehydrogenase family.</text>
</comment>
<keyword evidence="3" id="KW-0520">NAD</keyword>
<evidence type="ECO:0000313" key="6">
    <source>
        <dbReference type="EMBL" id="GLY70227.1"/>
    </source>
</evidence>
<dbReference type="SUPFAM" id="SSF53720">
    <property type="entry name" value="ALDH-like"/>
    <property type="match status" value="1"/>
</dbReference>
<name>A0A9W6R9X5_9PSEU</name>
<feature type="compositionally biased region" description="Basic and acidic residues" evidence="4">
    <location>
        <begin position="1"/>
        <end position="10"/>
    </location>
</feature>
<dbReference type="AlphaFoldDB" id="A0A9W6R9X5"/>
<dbReference type="EMBL" id="BSTI01000021">
    <property type="protein sequence ID" value="GLY70227.1"/>
    <property type="molecule type" value="Genomic_DNA"/>
</dbReference>
<dbReference type="GO" id="GO:0016491">
    <property type="term" value="F:oxidoreductase activity"/>
    <property type="evidence" value="ECO:0007669"/>
    <property type="project" value="UniProtKB-KW"/>
</dbReference>
<evidence type="ECO:0000256" key="3">
    <source>
        <dbReference type="ARBA" id="ARBA00023027"/>
    </source>
</evidence>
<dbReference type="PANTHER" id="PTHR42986:SF1">
    <property type="entry name" value="BENZALDEHYDE DEHYDROGENASE YFMT"/>
    <property type="match status" value="1"/>
</dbReference>
<organism evidence="6 7">
    <name type="scientific">Amycolatopsis taiwanensis</name>
    <dbReference type="NCBI Taxonomy" id="342230"/>
    <lineage>
        <taxon>Bacteria</taxon>
        <taxon>Bacillati</taxon>
        <taxon>Actinomycetota</taxon>
        <taxon>Actinomycetes</taxon>
        <taxon>Pseudonocardiales</taxon>
        <taxon>Pseudonocardiaceae</taxon>
        <taxon>Amycolatopsis</taxon>
    </lineage>
</organism>
<comment type="caution">
    <text evidence="6">The sequence shown here is derived from an EMBL/GenBank/DDBJ whole genome shotgun (WGS) entry which is preliminary data.</text>
</comment>
<evidence type="ECO:0000259" key="5">
    <source>
        <dbReference type="Pfam" id="PF00171"/>
    </source>
</evidence>
<evidence type="ECO:0000256" key="4">
    <source>
        <dbReference type="SAM" id="MobiDB-lite"/>
    </source>
</evidence>
<dbReference type="PANTHER" id="PTHR42986">
    <property type="entry name" value="BENZALDEHYDE DEHYDROGENASE YFMT"/>
    <property type="match status" value="1"/>
</dbReference>
<protein>
    <recommendedName>
        <fullName evidence="5">Aldehyde dehydrogenase domain-containing protein</fullName>
    </recommendedName>
</protein>
<dbReference type="Gene3D" id="3.40.605.10">
    <property type="entry name" value="Aldehyde Dehydrogenase, Chain A, domain 1"/>
    <property type="match status" value="1"/>
</dbReference>
<dbReference type="Proteomes" id="UP001165136">
    <property type="component" value="Unassembled WGS sequence"/>
</dbReference>
<dbReference type="Pfam" id="PF00171">
    <property type="entry name" value="Aldedh"/>
    <property type="match status" value="1"/>
</dbReference>
<keyword evidence="2" id="KW-0560">Oxidoreductase</keyword>
<feature type="region of interest" description="Disordered" evidence="4">
    <location>
        <begin position="1"/>
        <end position="22"/>
    </location>
</feature>
<feature type="domain" description="Aldehyde dehydrogenase" evidence="5">
    <location>
        <begin position="36"/>
        <end position="204"/>
    </location>
</feature>
<reference evidence="6" key="1">
    <citation type="submission" date="2023-03" db="EMBL/GenBank/DDBJ databases">
        <title>Amycolatopsis taiwanensis NBRC 103393.</title>
        <authorList>
            <person name="Ichikawa N."/>
            <person name="Sato H."/>
            <person name="Tonouchi N."/>
        </authorList>
    </citation>
    <scope>NUCLEOTIDE SEQUENCE</scope>
    <source>
        <strain evidence="6">NBRC 103393</strain>
    </source>
</reference>
<dbReference type="InterPro" id="IPR015590">
    <property type="entry name" value="Aldehyde_DH_dom"/>
</dbReference>
<dbReference type="InterPro" id="IPR016161">
    <property type="entry name" value="Ald_DH/histidinol_DH"/>
</dbReference>
<proteinExistence type="inferred from homology"/>
<gene>
    <name evidence="6" type="ORF">Atai01_68460</name>
</gene>
<evidence type="ECO:0000256" key="1">
    <source>
        <dbReference type="ARBA" id="ARBA00009986"/>
    </source>
</evidence>
<dbReference type="InterPro" id="IPR016162">
    <property type="entry name" value="Ald_DH_N"/>
</dbReference>
<accession>A0A9W6R9X5</accession>
<sequence>MPTNTDHDGGKLTMTPPLDTDDHTPAWNGKIFSGGWVAGAAGVLAVTAPGTGRPVASVGVASAADVDRAVGIAKAAQREWAALPYDQRTAVLRNAAALLTADPHRLRRWLAPESGSAQGKARRETGLVVSKLHESATLAARPYGELLRSAKRRFSFSRRVPLGVIGVISPFNFPALLSMRSVAPALAVGNAVILKPDPRTPISGGLA</sequence>